<dbReference type="GO" id="GO:0043138">
    <property type="term" value="F:3'-5' DNA helicase activity"/>
    <property type="evidence" value="ECO:0007669"/>
    <property type="project" value="UniProtKB-EC"/>
</dbReference>
<dbReference type="InterPro" id="IPR011545">
    <property type="entry name" value="DEAD/DEAH_box_helicase_dom"/>
</dbReference>
<dbReference type="GO" id="GO:0006270">
    <property type="term" value="P:DNA replication initiation"/>
    <property type="evidence" value="ECO:0007669"/>
    <property type="project" value="TreeGrafter"/>
</dbReference>
<dbReference type="Gene3D" id="3.40.1440.60">
    <property type="entry name" value="PriA, 3(prime) DNA-binding domain"/>
    <property type="match status" value="1"/>
</dbReference>
<evidence type="ECO:0000256" key="6">
    <source>
        <dbReference type="ARBA" id="ARBA00022806"/>
    </source>
</evidence>
<dbReference type="InterPro" id="IPR040498">
    <property type="entry name" value="PriA_CRR"/>
</dbReference>
<keyword evidence="8 12" id="KW-0067">ATP-binding</keyword>
<dbReference type="Proteomes" id="UP000198672">
    <property type="component" value="Unassembled WGS sequence"/>
</dbReference>
<dbReference type="InterPro" id="IPR041236">
    <property type="entry name" value="PriA_C"/>
</dbReference>
<comment type="catalytic activity">
    <reaction evidence="12">
        <text>Couples ATP hydrolysis with the unwinding of duplex DNA by translocating in the 3'-5' direction.</text>
        <dbReference type="EC" id="5.6.2.4"/>
    </reaction>
</comment>
<organism evidence="14 15">
    <name type="scientific">Allochromatium warmingii</name>
    <name type="common">Chromatium warmingii</name>
    <dbReference type="NCBI Taxonomy" id="61595"/>
    <lineage>
        <taxon>Bacteria</taxon>
        <taxon>Pseudomonadati</taxon>
        <taxon>Pseudomonadota</taxon>
        <taxon>Gammaproteobacteria</taxon>
        <taxon>Chromatiales</taxon>
        <taxon>Chromatiaceae</taxon>
        <taxon>Allochromatium</taxon>
    </lineage>
</organism>
<dbReference type="GO" id="GO:0006310">
    <property type="term" value="P:DNA recombination"/>
    <property type="evidence" value="ECO:0007669"/>
    <property type="project" value="InterPro"/>
</dbReference>
<comment type="similarity">
    <text evidence="12">Belongs to the helicase family. PriA subfamily.</text>
</comment>
<evidence type="ECO:0000256" key="2">
    <source>
        <dbReference type="ARBA" id="ARBA00022705"/>
    </source>
</evidence>
<dbReference type="InterPro" id="IPR042115">
    <property type="entry name" value="PriA_3primeBD_sf"/>
</dbReference>
<dbReference type="NCBIfam" id="TIGR00595">
    <property type="entry name" value="priA"/>
    <property type="match status" value="1"/>
</dbReference>
<reference evidence="15" key="1">
    <citation type="submission" date="2016-10" db="EMBL/GenBank/DDBJ databases">
        <authorList>
            <person name="Varghese N."/>
            <person name="Submissions S."/>
        </authorList>
    </citation>
    <scope>NUCLEOTIDE SEQUENCE [LARGE SCALE GENOMIC DNA]</scope>
    <source>
        <strain evidence="15">DSM 173</strain>
    </source>
</reference>
<dbReference type="Pfam" id="PF00270">
    <property type="entry name" value="DEAD"/>
    <property type="match status" value="1"/>
</dbReference>
<keyword evidence="5 12" id="KW-0378">Hydrolase</keyword>
<feature type="binding site" evidence="12">
    <location>
        <position position="483"/>
    </location>
    <ligand>
        <name>Zn(2+)</name>
        <dbReference type="ChEBI" id="CHEBI:29105"/>
        <label>1</label>
    </ligand>
</feature>
<feature type="binding site" evidence="12">
    <location>
        <position position="452"/>
    </location>
    <ligand>
        <name>Zn(2+)</name>
        <dbReference type="ChEBI" id="CHEBI:29105"/>
        <label>2</label>
    </ligand>
</feature>
<dbReference type="GO" id="GO:0003677">
    <property type="term" value="F:DNA binding"/>
    <property type="evidence" value="ECO:0007669"/>
    <property type="project" value="UniProtKB-UniRule"/>
</dbReference>
<evidence type="ECO:0000256" key="7">
    <source>
        <dbReference type="ARBA" id="ARBA00022833"/>
    </source>
</evidence>
<dbReference type="SMART" id="SM00490">
    <property type="entry name" value="HELICc"/>
    <property type="match status" value="1"/>
</dbReference>
<feature type="binding site" evidence="12">
    <location>
        <position position="473"/>
    </location>
    <ligand>
        <name>Zn(2+)</name>
        <dbReference type="ChEBI" id="CHEBI:29105"/>
        <label>2</label>
    </ligand>
</feature>
<dbReference type="Pfam" id="PF18074">
    <property type="entry name" value="PriA_C"/>
    <property type="match status" value="1"/>
</dbReference>
<evidence type="ECO:0000256" key="11">
    <source>
        <dbReference type="ARBA" id="ARBA00048988"/>
    </source>
</evidence>
<evidence type="ECO:0000256" key="12">
    <source>
        <dbReference type="HAMAP-Rule" id="MF_00983"/>
    </source>
</evidence>
<feature type="binding site" evidence="12">
    <location>
        <position position="486"/>
    </location>
    <ligand>
        <name>Zn(2+)</name>
        <dbReference type="ChEBI" id="CHEBI:29105"/>
        <label>1</label>
    </ligand>
</feature>
<dbReference type="GO" id="GO:0005524">
    <property type="term" value="F:ATP binding"/>
    <property type="evidence" value="ECO:0007669"/>
    <property type="project" value="UniProtKB-UniRule"/>
</dbReference>
<dbReference type="CDD" id="cd17929">
    <property type="entry name" value="DEXHc_priA"/>
    <property type="match status" value="1"/>
</dbReference>
<dbReference type="CDD" id="cd18804">
    <property type="entry name" value="SF2_C_priA"/>
    <property type="match status" value="1"/>
</dbReference>
<dbReference type="PANTHER" id="PTHR30580:SF0">
    <property type="entry name" value="PRIMOSOMAL PROTEIN N"/>
    <property type="match status" value="1"/>
</dbReference>
<dbReference type="Pfam" id="PF18319">
    <property type="entry name" value="Zn_ribbon_PriA"/>
    <property type="match status" value="1"/>
</dbReference>
<dbReference type="PROSITE" id="PS51192">
    <property type="entry name" value="HELICASE_ATP_BIND_1"/>
    <property type="match status" value="1"/>
</dbReference>
<evidence type="ECO:0000256" key="8">
    <source>
        <dbReference type="ARBA" id="ARBA00022840"/>
    </source>
</evidence>
<feature type="binding site" evidence="12">
    <location>
        <position position="443"/>
    </location>
    <ligand>
        <name>Zn(2+)</name>
        <dbReference type="ChEBI" id="CHEBI:29105"/>
        <label>1</label>
    </ligand>
</feature>
<name>A0A1H3E1Z5_ALLWA</name>
<evidence type="ECO:0000313" key="14">
    <source>
        <dbReference type="EMBL" id="SDX72701.1"/>
    </source>
</evidence>
<feature type="binding site" evidence="12">
    <location>
        <position position="446"/>
    </location>
    <ligand>
        <name>Zn(2+)</name>
        <dbReference type="ChEBI" id="CHEBI:29105"/>
        <label>1</label>
    </ligand>
</feature>
<comment type="cofactor">
    <cofactor evidence="12">
        <name>Zn(2+)</name>
        <dbReference type="ChEBI" id="CHEBI:29105"/>
    </cofactor>
    <text evidence="12">Binds 2 zinc ions per subunit.</text>
</comment>
<dbReference type="InterPro" id="IPR001650">
    <property type="entry name" value="Helicase_C-like"/>
</dbReference>
<accession>A0A1H3E1Z5</accession>
<dbReference type="HAMAP" id="MF_00983">
    <property type="entry name" value="PriA"/>
    <property type="match status" value="1"/>
</dbReference>
<dbReference type="InterPro" id="IPR041222">
    <property type="entry name" value="PriA_3primeBD"/>
</dbReference>
<dbReference type="InterPro" id="IPR005259">
    <property type="entry name" value="PriA"/>
</dbReference>
<feature type="domain" description="Helicase ATP-binding" evidence="13">
    <location>
        <begin position="218"/>
        <end position="384"/>
    </location>
</feature>
<dbReference type="EMBL" id="FNOW01000011">
    <property type="protein sequence ID" value="SDX72701.1"/>
    <property type="molecule type" value="Genomic_DNA"/>
</dbReference>
<feature type="binding site" evidence="12">
    <location>
        <position position="455"/>
    </location>
    <ligand>
        <name>Zn(2+)</name>
        <dbReference type="ChEBI" id="CHEBI:29105"/>
        <label>2</label>
    </ligand>
</feature>
<comment type="subunit">
    <text evidence="12">Component of the replication restart primosome.</text>
</comment>
<comment type="function">
    <text evidence="12">Initiates the restart of stalled replication forks, which reloads the replicative helicase on sites other than the origin of replication. Recognizes and binds to abandoned replication forks and remodels them to uncover a helicase loading site. Promotes assembly of the primosome at these replication forks.</text>
</comment>
<keyword evidence="10 12" id="KW-0413">Isomerase</keyword>
<keyword evidence="3 12" id="KW-0479">Metal-binding</keyword>
<protein>
    <recommendedName>
        <fullName evidence="12">Replication restart protein PriA</fullName>
    </recommendedName>
    <alternativeName>
        <fullName evidence="12">ATP-dependent DNA helicase PriA</fullName>
        <ecNumber evidence="12">5.6.2.4</ecNumber>
    </alternativeName>
    <alternativeName>
        <fullName evidence="12">DNA 3'-5' helicase PriA</fullName>
    </alternativeName>
</protein>
<dbReference type="GO" id="GO:1990077">
    <property type="term" value="C:primosome complex"/>
    <property type="evidence" value="ECO:0007669"/>
    <property type="project" value="UniProtKB-UniRule"/>
</dbReference>
<keyword evidence="4 12" id="KW-0547">Nucleotide-binding</keyword>
<dbReference type="GO" id="GO:0006269">
    <property type="term" value="P:DNA replication, synthesis of primer"/>
    <property type="evidence" value="ECO:0007669"/>
    <property type="project" value="UniProtKB-KW"/>
</dbReference>
<keyword evidence="6 12" id="KW-0347">Helicase</keyword>
<sequence length="745" mass="81749">MNPQPLILRVAIEAPLADSFDYLPSLDPPPLPWQPGLRLLVPFGRGERVGVLLALTDHTSHPLDRLKRVVRVLDPEPLFAAADLKLLTWAATYYQQPIGAALFAALPARLRDPEPLTPDTLPGLHATAAGHALALDTLSRAPKQRALLAALQAAPEGMTLAALTAQLGELGGAVRALRTKGLIAETRLAAAVDPSEHQPPATGPTLHAEQQAAVSAIAANLDAFGVFLLDGVTGSGKTEVYIRLIEQVIAQGRQALVIVPEIGLTPQLRARFRTRVSGPIAVLHSALNTRERERNWLRAARGEAHLILGTRSAVLAPIPRLGLIMVDEEHDDSLKQQDGLRYSGRDLAIRRAQLVGCPVVLGSATPALETLRNAQLGRYQWLRLTERAGGAQPPQISLLDIRNQPLRAGLSPVLREHMQAELRAGHQILLFLNRRGYAPVLTCHACGWVGECPHCDARLTLHLSERRLWCHHCGWSCRQPERCPACQDEDVRMLGRGTERLEDELIALFPETRIARLDRDSTRRQGALGRVLDAVHTGETQILLGTQMLAKGHDFPNVTLVGILELDHTLYASDFRAAERTAQLIIQVAGRAGRAEHRGRVVLQTRHPEHPLLQSLLHAGYTGFAEAALRERAEAELPPYSHLALARAEAPDPAQALDFLRQARACGEALAGEIPAEIISGIQLLGPIPAPMERRAGRYRAQLLIQCAERPRLQRFLAHWLRAVRTLPRRNGLRWSLDVDPRDLL</sequence>
<dbReference type="NCBIfam" id="NF004067">
    <property type="entry name" value="PRK05580.1-4"/>
    <property type="match status" value="1"/>
</dbReference>
<dbReference type="STRING" id="61595.SAMN05421644_11113"/>
<keyword evidence="9 12" id="KW-0238">DNA-binding</keyword>
<dbReference type="SMART" id="SM00487">
    <property type="entry name" value="DEXDc"/>
    <property type="match status" value="1"/>
</dbReference>
<dbReference type="EC" id="5.6.2.4" evidence="12"/>
<evidence type="ECO:0000256" key="5">
    <source>
        <dbReference type="ARBA" id="ARBA00022801"/>
    </source>
</evidence>
<dbReference type="InterPro" id="IPR014001">
    <property type="entry name" value="Helicase_ATP-bd"/>
</dbReference>
<dbReference type="RefSeq" id="WP_091332732.1">
    <property type="nucleotide sequence ID" value="NZ_FNOW01000011.1"/>
</dbReference>
<evidence type="ECO:0000256" key="10">
    <source>
        <dbReference type="ARBA" id="ARBA00023235"/>
    </source>
</evidence>
<dbReference type="PANTHER" id="PTHR30580">
    <property type="entry name" value="PRIMOSOMAL PROTEIN N"/>
    <property type="match status" value="1"/>
</dbReference>
<comment type="catalytic activity">
    <reaction evidence="11 12">
        <text>ATP + H2O = ADP + phosphate + H(+)</text>
        <dbReference type="Rhea" id="RHEA:13065"/>
        <dbReference type="ChEBI" id="CHEBI:15377"/>
        <dbReference type="ChEBI" id="CHEBI:15378"/>
        <dbReference type="ChEBI" id="CHEBI:30616"/>
        <dbReference type="ChEBI" id="CHEBI:43474"/>
        <dbReference type="ChEBI" id="CHEBI:456216"/>
        <dbReference type="EC" id="5.6.2.4"/>
    </reaction>
</comment>
<evidence type="ECO:0000259" key="13">
    <source>
        <dbReference type="PROSITE" id="PS51192"/>
    </source>
</evidence>
<dbReference type="Gene3D" id="3.40.50.300">
    <property type="entry name" value="P-loop containing nucleotide triphosphate hydrolases"/>
    <property type="match status" value="2"/>
</dbReference>
<keyword evidence="1 12" id="KW-0639">Primosome</keyword>
<dbReference type="OrthoDB" id="9759544at2"/>
<dbReference type="SUPFAM" id="SSF52540">
    <property type="entry name" value="P-loop containing nucleoside triphosphate hydrolases"/>
    <property type="match status" value="1"/>
</dbReference>
<dbReference type="Pfam" id="PF17764">
    <property type="entry name" value="PriA_3primeBD"/>
    <property type="match status" value="1"/>
</dbReference>
<dbReference type="AlphaFoldDB" id="A0A1H3E1Z5"/>
<dbReference type="InterPro" id="IPR027417">
    <property type="entry name" value="P-loop_NTPase"/>
</dbReference>
<keyword evidence="7 12" id="KW-0862">Zinc</keyword>
<evidence type="ECO:0000256" key="1">
    <source>
        <dbReference type="ARBA" id="ARBA00022515"/>
    </source>
</evidence>
<dbReference type="Pfam" id="PF00271">
    <property type="entry name" value="Helicase_C"/>
    <property type="match status" value="1"/>
</dbReference>
<proteinExistence type="inferred from homology"/>
<evidence type="ECO:0000256" key="9">
    <source>
        <dbReference type="ARBA" id="ARBA00023125"/>
    </source>
</evidence>
<evidence type="ECO:0000256" key="4">
    <source>
        <dbReference type="ARBA" id="ARBA00022741"/>
    </source>
</evidence>
<evidence type="ECO:0000313" key="15">
    <source>
        <dbReference type="Proteomes" id="UP000198672"/>
    </source>
</evidence>
<dbReference type="GO" id="GO:0008270">
    <property type="term" value="F:zinc ion binding"/>
    <property type="evidence" value="ECO:0007669"/>
    <property type="project" value="UniProtKB-UniRule"/>
</dbReference>
<feature type="binding site" evidence="12">
    <location>
        <position position="470"/>
    </location>
    <ligand>
        <name>Zn(2+)</name>
        <dbReference type="ChEBI" id="CHEBI:29105"/>
        <label>2</label>
    </ligand>
</feature>
<dbReference type="GO" id="GO:0006302">
    <property type="term" value="P:double-strand break repair"/>
    <property type="evidence" value="ECO:0007669"/>
    <property type="project" value="InterPro"/>
</dbReference>
<keyword evidence="15" id="KW-1185">Reference proteome</keyword>
<evidence type="ECO:0000256" key="3">
    <source>
        <dbReference type="ARBA" id="ARBA00022723"/>
    </source>
</evidence>
<dbReference type="FunFam" id="3.40.50.300:FF:000489">
    <property type="entry name" value="Primosome assembly protein PriA"/>
    <property type="match status" value="1"/>
</dbReference>
<keyword evidence="2 12" id="KW-0235">DNA replication</keyword>
<gene>
    <name evidence="12" type="primary">priA</name>
    <name evidence="14" type="ORF">SAMN05421644_11113</name>
</gene>
<dbReference type="GO" id="GO:0016887">
    <property type="term" value="F:ATP hydrolysis activity"/>
    <property type="evidence" value="ECO:0007669"/>
    <property type="project" value="RHEA"/>
</dbReference>